<dbReference type="Gene3D" id="3.30.110.170">
    <property type="entry name" value="Protein of unknown function (DUF541), domain 1"/>
    <property type="match status" value="1"/>
</dbReference>
<dbReference type="EMBL" id="CP096115">
    <property type="protein sequence ID" value="UUX93438.1"/>
    <property type="molecule type" value="Genomic_DNA"/>
</dbReference>
<dbReference type="GeneID" id="74306980"/>
<gene>
    <name evidence="1" type="ORF">L6E24_04750</name>
</gene>
<dbReference type="PANTHER" id="PTHR34387">
    <property type="entry name" value="SLR1258 PROTEIN"/>
    <property type="match status" value="1"/>
</dbReference>
<sequence length="245" mass="25706">MKAGKNIILAVMLIAVLALAGTASAEITEDDRLIHVSGTGKVTTDPDVVKITIAVETENTDAVKAQQENAERMTQTVNSLKAIGLTDDEISTAGYNIYSYTTGSDSPFGKDKKIYKVTNTVLVETGKIDLAGDIIDASVLSGANRINSIYFTLSDEKSQSLRSQAITAAVEQAKLDADAVSAALGVKISGVKSVNVGSSYTPYSYSNSMDYAVMEKSVGGMAAPTPVSPDTVDVTASVSIDYLIM</sequence>
<dbReference type="GO" id="GO:0006974">
    <property type="term" value="P:DNA damage response"/>
    <property type="evidence" value="ECO:0007669"/>
    <property type="project" value="TreeGrafter"/>
</dbReference>
<dbReference type="PANTHER" id="PTHR34387:SF2">
    <property type="entry name" value="SLR1258 PROTEIN"/>
    <property type="match status" value="1"/>
</dbReference>
<dbReference type="RefSeq" id="WP_257743576.1">
    <property type="nucleotide sequence ID" value="NZ_CP096115.1"/>
</dbReference>
<dbReference type="InterPro" id="IPR052022">
    <property type="entry name" value="26kDa_periplasmic_antigen"/>
</dbReference>
<dbReference type="AlphaFoldDB" id="A0A9E7PNB1"/>
<evidence type="ECO:0000313" key="2">
    <source>
        <dbReference type="Proteomes" id="UP001060368"/>
    </source>
</evidence>
<protein>
    <submittedName>
        <fullName evidence="1">SIMPL domain-containing protein</fullName>
    </submittedName>
</protein>
<dbReference type="Gene3D" id="3.30.70.2970">
    <property type="entry name" value="Protein of unknown function (DUF541), domain 2"/>
    <property type="match status" value="1"/>
</dbReference>
<organism evidence="1 2">
    <name type="scientific">Methanoplanus endosymbiosus</name>
    <dbReference type="NCBI Taxonomy" id="33865"/>
    <lineage>
        <taxon>Archaea</taxon>
        <taxon>Methanobacteriati</taxon>
        <taxon>Methanobacteriota</taxon>
        <taxon>Stenosarchaea group</taxon>
        <taxon>Methanomicrobia</taxon>
        <taxon>Methanomicrobiales</taxon>
        <taxon>Methanomicrobiaceae</taxon>
        <taxon>Methanoplanus</taxon>
    </lineage>
</organism>
<dbReference type="KEGG" id="mend:L6E24_04750"/>
<proteinExistence type="predicted"/>
<dbReference type="Pfam" id="PF04402">
    <property type="entry name" value="SIMPL"/>
    <property type="match status" value="1"/>
</dbReference>
<evidence type="ECO:0000313" key="1">
    <source>
        <dbReference type="EMBL" id="UUX93438.1"/>
    </source>
</evidence>
<dbReference type="InterPro" id="IPR007497">
    <property type="entry name" value="SIMPL/DUF541"/>
</dbReference>
<dbReference type="Proteomes" id="UP001060368">
    <property type="component" value="Chromosome"/>
</dbReference>
<keyword evidence="2" id="KW-1185">Reference proteome</keyword>
<reference evidence="1" key="1">
    <citation type="submission" date="2022-04" db="EMBL/GenBank/DDBJ databases">
        <title>Complete genome of Methanoplanus endosymbiosus DSM 3599.</title>
        <authorList>
            <person name="Chen S.-C."/>
            <person name="You Y.-T."/>
            <person name="Zhou Y.-Z."/>
            <person name="Lai M.-C."/>
        </authorList>
    </citation>
    <scope>NUCLEOTIDE SEQUENCE</scope>
    <source>
        <strain evidence="1">DSM 3599</strain>
    </source>
</reference>
<name>A0A9E7PNB1_9EURY</name>
<accession>A0A9E7PNB1</accession>